<dbReference type="InterPro" id="IPR036737">
    <property type="entry name" value="OmpA-like_sf"/>
</dbReference>
<dbReference type="Proteomes" id="UP000831327">
    <property type="component" value="Chromosome"/>
</dbReference>
<proteinExistence type="predicted"/>
<feature type="chain" id="PRO_5045555073" description="OmpA-like domain-containing protein" evidence="6">
    <location>
        <begin position="24"/>
        <end position="186"/>
    </location>
</feature>
<evidence type="ECO:0000256" key="5">
    <source>
        <dbReference type="SAM" id="MobiDB-lite"/>
    </source>
</evidence>
<evidence type="ECO:0000256" key="4">
    <source>
        <dbReference type="PROSITE-ProRule" id="PRU00473"/>
    </source>
</evidence>
<dbReference type="CDD" id="cd07185">
    <property type="entry name" value="OmpA_C-like"/>
    <property type="match status" value="1"/>
</dbReference>
<dbReference type="InterPro" id="IPR006665">
    <property type="entry name" value="OmpA-like"/>
</dbReference>
<dbReference type="Pfam" id="PF00691">
    <property type="entry name" value="OmpA"/>
    <property type="match status" value="1"/>
</dbReference>
<evidence type="ECO:0000259" key="7">
    <source>
        <dbReference type="PROSITE" id="PS51123"/>
    </source>
</evidence>
<keyword evidence="6" id="KW-0732">Signal</keyword>
<sequence>MRTTPVLLALLTLLAATPAPAQAPDPVADSIVRNLTRGLRIPNQGDAVTAPVTPIDPRSPVQAATTAPPGRPAVSLMITFTSGSAQLTPQAEVVLASLARALAAPELANARFRIEGHTDTVGDPGMNQALSERRAAAVRDLLVQRYGIAATRLEPVGFGESTLLVPTGDGRDEPSNRRVQVVNLGE</sequence>
<dbReference type="RefSeq" id="WP_244407609.1">
    <property type="nucleotide sequence ID" value="NZ_AP025637.1"/>
</dbReference>
<dbReference type="PANTHER" id="PTHR30329">
    <property type="entry name" value="STATOR ELEMENT OF FLAGELLAR MOTOR COMPLEX"/>
    <property type="match status" value="1"/>
</dbReference>
<accession>A0ABN6P6L5</accession>
<name>A0ABN6P6L5_9PROT</name>
<evidence type="ECO:0000256" key="6">
    <source>
        <dbReference type="SAM" id="SignalP"/>
    </source>
</evidence>
<evidence type="ECO:0000256" key="3">
    <source>
        <dbReference type="ARBA" id="ARBA00023237"/>
    </source>
</evidence>
<evidence type="ECO:0000256" key="1">
    <source>
        <dbReference type="ARBA" id="ARBA00004442"/>
    </source>
</evidence>
<feature type="domain" description="OmpA-like" evidence="7">
    <location>
        <begin position="67"/>
        <end position="186"/>
    </location>
</feature>
<dbReference type="InterPro" id="IPR006664">
    <property type="entry name" value="OMP_bac"/>
</dbReference>
<feature type="signal peptide" evidence="6">
    <location>
        <begin position="1"/>
        <end position="23"/>
    </location>
</feature>
<dbReference type="InterPro" id="IPR050330">
    <property type="entry name" value="Bact_OuterMem_StrucFunc"/>
</dbReference>
<dbReference type="PROSITE" id="PS51123">
    <property type="entry name" value="OMPA_2"/>
    <property type="match status" value="1"/>
</dbReference>
<dbReference type="PANTHER" id="PTHR30329:SF21">
    <property type="entry name" value="LIPOPROTEIN YIAD-RELATED"/>
    <property type="match status" value="1"/>
</dbReference>
<feature type="region of interest" description="Disordered" evidence="5">
    <location>
        <begin position="44"/>
        <end position="68"/>
    </location>
</feature>
<dbReference type="EMBL" id="AP025637">
    <property type="protein sequence ID" value="BDG73383.1"/>
    <property type="molecule type" value="Genomic_DNA"/>
</dbReference>
<dbReference type="Gene3D" id="3.30.1330.60">
    <property type="entry name" value="OmpA-like domain"/>
    <property type="match status" value="1"/>
</dbReference>
<protein>
    <recommendedName>
        <fullName evidence="7">OmpA-like domain-containing protein</fullName>
    </recommendedName>
</protein>
<evidence type="ECO:0000313" key="8">
    <source>
        <dbReference type="EMBL" id="BDG73383.1"/>
    </source>
</evidence>
<keyword evidence="3" id="KW-0998">Cell outer membrane</keyword>
<keyword evidence="2 4" id="KW-0472">Membrane</keyword>
<comment type="subcellular location">
    <subcellularLocation>
        <location evidence="1">Cell outer membrane</location>
    </subcellularLocation>
</comment>
<organism evidence="8 9">
    <name type="scientific">Roseomonas fluvialis</name>
    <dbReference type="NCBI Taxonomy" id="1750527"/>
    <lineage>
        <taxon>Bacteria</taxon>
        <taxon>Pseudomonadati</taxon>
        <taxon>Pseudomonadota</taxon>
        <taxon>Alphaproteobacteria</taxon>
        <taxon>Acetobacterales</taxon>
        <taxon>Roseomonadaceae</taxon>
        <taxon>Roseomonas</taxon>
    </lineage>
</organism>
<keyword evidence="9" id="KW-1185">Reference proteome</keyword>
<reference evidence="8 9" key="1">
    <citation type="journal article" date="2016" name="Microbes Environ.">
        <title>Phylogenetically diverse aerobic anoxygenic phototrophic bacteria isolated from epilithic biofilms in Tama river, Japan.</title>
        <authorList>
            <person name="Hirose S."/>
            <person name="Matsuura K."/>
            <person name="Haruta S."/>
        </authorList>
    </citation>
    <scope>NUCLEOTIDE SEQUENCE [LARGE SCALE GENOMIC DNA]</scope>
    <source>
        <strain evidence="8 9">S08</strain>
    </source>
</reference>
<dbReference type="PRINTS" id="PR01021">
    <property type="entry name" value="OMPADOMAIN"/>
</dbReference>
<gene>
    <name evidence="8" type="ORF">Rmf_33120</name>
</gene>
<dbReference type="SUPFAM" id="SSF103088">
    <property type="entry name" value="OmpA-like"/>
    <property type="match status" value="1"/>
</dbReference>
<evidence type="ECO:0000313" key="9">
    <source>
        <dbReference type="Proteomes" id="UP000831327"/>
    </source>
</evidence>
<evidence type="ECO:0000256" key="2">
    <source>
        <dbReference type="ARBA" id="ARBA00023136"/>
    </source>
</evidence>